<comment type="similarity">
    <text evidence="1">Belongs to the initiator RepB protein family.</text>
</comment>
<proteinExistence type="inferred from homology"/>
<reference evidence="4 5" key="1">
    <citation type="journal article" date="2021" name="Cell Host Microbe">
        <title>in vivo commensal control of Clostridioides difficile virulence.</title>
        <authorList>
            <person name="Girinathan B.P."/>
            <person name="Dibenedetto N."/>
            <person name="Worley J.N."/>
            <person name="Peltier J."/>
            <person name="Arrieta-Ortiz M.L."/>
            <person name="Rupa Christinal Immanuel S."/>
            <person name="Lavin R."/>
            <person name="Delaney M.L."/>
            <person name="Cummins C."/>
            <person name="Hoffmann M."/>
            <person name="Luo Y."/>
            <person name="Gonzalez-Escalona N."/>
            <person name="Allard M."/>
            <person name="Onderdonk A.B."/>
            <person name="Gerber G.K."/>
            <person name="Sonenshein A.L."/>
            <person name="Baliga N."/>
            <person name="Dupuy B."/>
            <person name="Bry L."/>
        </authorList>
    </citation>
    <scope>NUCLEOTIDE SEQUENCE [LARGE SCALE GENOMIC DNA]</scope>
    <source>
        <strain evidence="4 5">DSM 599</strain>
    </source>
</reference>
<protein>
    <submittedName>
        <fullName evidence="4">Replication initiation protein</fullName>
    </submittedName>
</protein>
<dbReference type="Proteomes" id="UP001299068">
    <property type="component" value="Unassembled WGS sequence"/>
</dbReference>
<dbReference type="InterPro" id="IPR036390">
    <property type="entry name" value="WH_DNA-bd_sf"/>
</dbReference>
<sequence>MIKKNYIVSHSNDLAYSKYNLSINSQKLIMILASNVQPNDNKFKEIEFSVTELAEILEVSKENIYKELPKITAELVSKLILFKYNDELGNECFMQGTFLSTAEYKKNLSKVLLEFSPKIAPYLLELKKYFSKYKLYNPLSFSSKYSLRFYQLFKANEIKREFCIELRTIRDILDLKQKSYEKYNRLKEKVINISVEEVNKFTDIYVEFEEIKTGRKVTALKFYIKENLKNKKDSNFAKIENKIEEIKEKKENDIVQDEEEKERKIDVFEDKNIKYLYELFEEKIRKKNIEKILENAENDIEKIERIYNYSKTQNIDNLVGFMIKMVKGDNFVEPIEDKKQITFNDFPQREYDFDKLEDNLLRHYQDENIQIEDDLKNNDNELEINDIEQEEEKEEIIYRSEIDTVKMFLEEQLKGIFGEVKYKTWLKYGVDNLDIDDQNIVHFYFTNSFALSMFERDYKDVLLELINSIEPLLKLNTLVKVD</sequence>
<dbReference type="Gene3D" id="1.10.10.10">
    <property type="entry name" value="Winged helix-like DNA-binding domain superfamily/Winged helix DNA-binding domain"/>
    <property type="match status" value="2"/>
</dbReference>
<evidence type="ECO:0000313" key="5">
    <source>
        <dbReference type="Proteomes" id="UP001299068"/>
    </source>
</evidence>
<name>A0ABS7L2Z7_CLOSR</name>
<evidence type="ECO:0000256" key="2">
    <source>
        <dbReference type="SAM" id="Coils"/>
    </source>
</evidence>
<organism evidence="4 5">
    <name type="scientific">Clostridium sardiniense</name>
    <name type="common">Clostridium absonum</name>
    <dbReference type="NCBI Taxonomy" id="29369"/>
    <lineage>
        <taxon>Bacteria</taxon>
        <taxon>Bacillati</taxon>
        <taxon>Bacillota</taxon>
        <taxon>Clostridia</taxon>
        <taxon>Eubacteriales</taxon>
        <taxon>Clostridiaceae</taxon>
        <taxon>Clostridium</taxon>
    </lineage>
</organism>
<evidence type="ECO:0000313" key="4">
    <source>
        <dbReference type="EMBL" id="MBY0757192.1"/>
    </source>
</evidence>
<dbReference type="EMBL" id="JAIKTU010000018">
    <property type="protein sequence ID" value="MBY0757192.1"/>
    <property type="molecule type" value="Genomic_DNA"/>
</dbReference>
<evidence type="ECO:0000259" key="3">
    <source>
        <dbReference type="Pfam" id="PF01051"/>
    </source>
</evidence>
<dbReference type="RefSeq" id="WP_221862327.1">
    <property type="nucleotide sequence ID" value="NZ_JAIKTU010000018.1"/>
</dbReference>
<dbReference type="Pfam" id="PF01051">
    <property type="entry name" value="Rep3_N"/>
    <property type="match status" value="1"/>
</dbReference>
<dbReference type="InterPro" id="IPR036388">
    <property type="entry name" value="WH-like_DNA-bd_sf"/>
</dbReference>
<gene>
    <name evidence="4" type="ORF">K5V21_17310</name>
</gene>
<dbReference type="SUPFAM" id="SSF46785">
    <property type="entry name" value="Winged helix' DNA-binding domain"/>
    <property type="match status" value="2"/>
</dbReference>
<feature type="coiled-coil region" evidence="2">
    <location>
        <begin position="229"/>
        <end position="313"/>
    </location>
</feature>
<feature type="domain" description="Initiator Rep protein WH1" evidence="3">
    <location>
        <begin position="7"/>
        <end position="154"/>
    </location>
</feature>
<evidence type="ECO:0000256" key="1">
    <source>
        <dbReference type="ARBA" id="ARBA00038283"/>
    </source>
</evidence>
<accession>A0ABS7L2Z7</accession>
<dbReference type="InterPro" id="IPR000525">
    <property type="entry name" value="Initiator_Rep_WH1"/>
</dbReference>
<comment type="caution">
    <text evidence="4">The sequence shown here is derived from an EMBL/GenBank/DDBJ whole genome shotgun (WGS) entry which is preliminary data.</text>
</comment>
<dbReference type="Pfam" id="PF21205">
    <property type="entry name" value="Rep3_C"/>
    <property type="match status" value="1"/>
</dbReference>
<keyword evidence="2" id="KW-0175">Coiled coil</keyword>
<keyword evidence="5" id="KW-1185">Reference proteome</keyword>